<feature type="domain" description="ATP-grasp" evidence="3">
    <location>
        <begin position="95"/>
        <end position="317"/>
    </location>
</feature>
<feature type="region of interest" description="Disordered" evidence="2">
    <location>
        <begin position="1"/>
        <end position="23"/>
    </location>
</feature>
<dbReference type="PROSITE" id="PS50975">
    <property type="entry name" value="ATP_GRASP"/>
    <property type="match status" value="1"/>
</dbReference>
<dbReference type="InterPro" id="IPR013815">
    <property type="entry name" value="ATP_grasp_subdomain_1"/>
</dbReference>
<dbReference type="Gene3D" id="3.30.1490.20">
    <property type="entry name" value="ATP-grasp fold, A domain"/>
    <property type="match status" value="1"/>
</dbReference>
<evidence type="ECO:0000256" key="2">
    <source>
        <dbReference type="SAM" id="MobiDB-lite"/>
    </source>
</evidence>
<dbReference type="InterPro" id="IPR005479">
    <property type="entry name" value="CPAse_ATP-bd"/>
</dbReference>
<dbReference type="Proteomes" id="UP001251870">
    <property type="component" value="Unassembled WGS sequence"/>
</dbReference>
<evidence type="ECO:0000313" key="5">
    <source>
        <dbReference type="Proteomes" id="UP001251870"/>
    </source>
</evidence>
<comment type="caution">
    <text evidence="4">The sequence shown here is derived from an EMBL/GenBank/DDBJ whole genome shotgun (WGS) entry which is preliminary data.</text>
</comment>
<dbReference type="InterPro" id="IPR011761">
    <property type="entry name" value="ATP-grasp"/>
</dbReference>
<keyword evidence="1" id="KW-0547">Nucleotide-binding</keyword>
<reference evidence="4 5" key="1">
    <citation type="submission" date="2023-09" db="EMBL/GenBank/DDBJ databases">
        <title>Description of three actinobacteria isolated from air of manufacturing shop in a pharmaceutical factory.</title>
        <authorList>
            <person name="Zhang D.-F."/>
        </authorList>
    </citation>
    <scope>NUCLEOTIDE SEQUENCE [LARGE SCALE GENOMIC DNA]</scope>
    <source>
        <strain evidence="4 5">LY-0111</strain>
    </source>
</reference>
<sequence>MTENSAQKDIAQRGTDRPMTSQDAGTAAIPHALRDGYEVHRAALAAGLDVVLLPRQVMLVGEGEGTVGRTAFSHGVPQDTTLAGATFAQDKRMRRDLMSKAGYRVVKGATFSVGRSRRAARRYAERVGFPVMIKPAIGDNMSEVIDGIADAEQLAEAVDSYVTPPADRPGYTRAAYALTELREPGVDEDGRVIVPPGYRFIVEKQPKGQYLRALILDGEVLAVLLFADGVNSTGEQIVDVTEMVHSSVSEIAVGAAAAVPGVPLSAVDLVVPDHTAETPARRAVIAEYSERPWLGLYDEAAPDVAARVAQRLLHHSIPELSEAPRAEAIRAEIALEGAVDPQAMVQALSTYSRNGVQLDVAVTDQAMGRIGGVAEGASDSLAALAETLLDEGIDGQRAMLCTLSQSGAV</sequence>
<gene>
    <name evidence="4" type="ORF">RIL96_04980</name>
</gene>
<protein>
    <recommendedName>
        <fullName evidence="3">ATP-grasp domain-containing protein</fullName>
    </recommendedName>
</protein>
<dbReference type="SUPFAM" id="SSF56059">
    <property type="entry name" value="Glutathione synthetase ATP-binding domain-like"/>
    <property type="match status" value="1"/>
</dbReference>
<dbReference type="RefSeq" id="WP_310547900.1">
    <property type="nucleotide sequence ID" value="NZ_JAVKGR010000003.1"/>
</dbReference>
<dbReference type="Pfam" id="PF02786">
    <property type="entry name" value="CPSase_L_D2"/>
    <property type="match status" value="1"/>
</dbReference>
<proteinExistence type="predicted"/>
<evidence type="ECO:0000313" key="4">
    <source>
        <dbReference type="EMBL" id="MDR8018915.1"/>
    </source>
</evidence>
<evidence type="ECO:0000256" key="1">
    <source>
        <dbReference type="PROSITE-ProRule" id="PRU00409"/>
    </source>
</evidence>
<organism evidence="4 5">
    <name type="scientific">Nesterenkonia aerolata</name>
    <dbReference type="NCBI Taxonomy" id="3074079"/>
    <lineage>
        <taxon>Bacteria</taxon>
        <taxon>Bacillati</taxon>
        <taxon>Actinomycetota</taxon>
        <taxon>Actinomycetes</taxon>
        <taxon>Micrococcales</taxon>
        <taxon>Micrococcaceae</taxon>
        <taxon>Nesterenkonia</taxon>
    </lineage>
</organism>
<accession>A0ABU2DRA5</accession>
<evidence type="ECO:0000259" key="3">
    <source>
        <dbReference type="PROSITE" id="PS50975"/>
    </source>
</evidence>
<keyword evidence="5" id="KW-1185">Reference proteome</keyword>
<dbReference type="EMBL" id="JAVKGR010000003">
    <property type="protein sequence ID" value="MDR8018915.1"/>
    <property type="molecule type" value="Genomic_DNA"/>
</dbReference>
<keyword evidence="1" id="KW-0067">ATP-binding</keyword>
<name>A0ABU2DRA5_9MICC</name>